<dbReference type="AlphaFoldDB" id="A0A6G0QZ30"/>
<evidence type="ECO:0000313" key="2">
    <source>
        <dbReference type="Proteomes" id="UP000486351"/>
    </source>
</evidence>
<accession>A0A6G0QZ30</accession>
<dbReference type="Gene3D" id="3.30.420.10">
    <property type="entry name" value="Ribonuclease H-like superfamily/Ribonuclease H"/>
    <property type="match status" value="1"/>
</dbReference>
<dbReference type="EMBL" id="QXFY01001840">
    <property type="protein sequence ID" value="KAE9308352.1"/>
    <property type="molecule type" value="Genomic_DNA"/>
</dbReference>
<name>A0A6G0QZ30_9STRA</name>
<evidence type="ECO:0000313" key="1">
    <source>
        <dbReference type="EMBL" id="KAE9308352.1"/>
    </source>
</evidence>
<sequence>METNAAFAEELYKVIKDSNVYKNEYSDKKIVIVFDNAPVHSQTEALVPAQDDLVLLRLESYSPMCNPIDNYFTAL</sequence>
<dbReference type="Proteomes" id="UP000486351">
    <property type="component" value="Unassembled WGS sequence"/>
</dbReference>
<comment type="caution">
    <text evidence="1">The sequence shown here is derived from an EMBL/GenBank/DDBJ whole genome shotgun (WGS) entry which is preliminary data.</text>
</comment>
<protein>
    <recommendedName>
        <fullName evidence="3">Tc1-like transposase DDE domain-containing protein</fullName>
    </recommendedName>
</protein>
<reference evidence="1 2" key="1">
    <citation type="submission" date="2018-09" db="EMBL/GenBank/DDBJ databases">
        <title>Genomic investigation of the strawberry pathogen Phytophthora fragariae indicates pathogenicity is determined by transcriptional variation in three key races.</title>
        <authorList>
            <person name="Adams T.M."/>
            <person name="Armitage A.D."/>
            <person name="Sobczyk M.K."/>
            <person name="Bates H.J."/>
            <person name="Dunwell J.M."/>
            <person name="Nellist C.F."/>
            <person name="Harrison R.J."/>
        </authorList>
    </citation>
    <scope>NUCLEOTIDE SEQUENCE [LARGE SCALE GENOMIC DNA]</scope>
    <source>
        <strain evidence="1 2">NOV-77</strain>
    </source>
</reference>
<proteinExistence type="predicted"/>
<dbReference type="InterPro" id="IPR036397">
    <property type="entry name" value="RNaseH_sf"/>
</dbReference>
<dbReference type="GO" id="GO:0003676">
    <property type="term" value="F:nucleic acid binding"/>
    <property type="evidence" value="ECO:0007669"/>
    <property type="project" value="InterPro"/>
</dbReference>
<organism evidence="1 2">
    <name type="scientific">Phytophthora fragariae</name>
    <dbReference type="NCBI Taxonomy" id="53985"/>
    <lineage>
        <taxon>Eukaryota</taxon>
        <taxon>Sar</taxon>
        <taxon>Stramenopiles</taxon>
        <taxon>Oomycota</taxon>
        <taxon>Peronosporomycetes</taxon>
        <taxon>Peronosporales</taxon>
        <taxon>Peronosporaceae</taxon>
        <taxon>Phytophthora</taxon>
    </lineage>
</organism>
<evidence type="ECO:0008006" key="3">
    <source>
        <dbReference type="Google" id="ProtNLM"/>
    </source>
</evidence>
<gene>
    <name evidence="1" type="ORF">PF008_g20991</name>
</gene>